<dbReference type="SUPFAM" id="SSF82784">
    <property type="entry name" value="OsmC-like"/>
    <property type="match status" value="1"/>
</dbReference>
<dbReference type="Pfam" id="PF02566">
    <property type="entry name" value="OsmC"/>
    <property type="match status" value="1"/>
</dbReference>
<dbReference type="Gene3D" id="3.30.300.20">
    <property type="match status" value="1"/>
</dbReference>
<accession>A0ABP8BZQ1</accession>
<proteinExistence type="predicted"/>
<dbReference type="InterPro" id="IPR052707">
    <property type="entry name" value="OsmC_Ohr_Peroxiredoxin"/>
</dbReference>
<dbReference type="InterPro" id="IPR003718">
    <property type="entry name" value="OsmC/Ohr_fam"/>
</dbReference>
<dbReference type="RefSeq" id="WP_344786216.1">
    <property type="nucleotide sequence ID" value="NZ_BAABCA010000001.1"/>
</dbReference>
<dbReference type="InterPro" id="IPR015946">
    <property type="entry name" value="KH_dom-like_a/b"/>
</dbReference>
<dbReference type="InterPro" id="IPR036102">
    <property type="entry name" value="OsmC/Ohrsf"/>
</dbReference>
<dbReference type="PANTHER" id="PTHR42830">
    <property type="entry name" value="OSMOTICALLY INDUCIBLE FAMILY PROTEIN"/>
    <property type="match status" value="1"/>
</dbReference>
<evidence type="ECO:0000313" key="2">
    <source>
        <dbReference type="Proteomes" id="UP001501496"/>
    </source>
</evidence>
<dbReference type="Proteomes" id="UP001501496">
    <property type="component" value="Unassembled WGS sequence"/>
</dbReference>
<reference evidence="2" key="1">
    <citation type="journal article" date="2019" name="Int. J. Syst. Evol. Microbiol.">
        <title>The Global Catalogue of Microorganisms (GCM) 10K type strain sequencing project: providing services to taxonomists for standard genome sequencing and annotation.</title>
        <authorList>
            <consortium name="The Broad Institute Genomics Platform"/>
            <consortium name="The Broad Institute Genome Sequencing Center for Infectious Disease"/>
            <person name="Wu L."/>
            <person name="Ma J."/>
        </authorList>
    </citation>
    <scope>NUCLEOTIDE SEQUENCE [LARGE SCALE GENOMIC DNA]</scope>
    <source>
        <strain evidence="2">JCM 17630</strain>
    </source>
</reference>
<name>A0ABP8BZQ1_9FLAO</name>
<protein>
    <submittedName>
        <fullName evidence="1">OsmC family protein</fullName>
    </submittedName>
</protein>
<gene>
    <name evidence="1" type="ORF">GCM10022291_02890</name>
</gene>
<sequence length="159" mass="17775">MVFKHIFKAHVNWTLQEGETTTNTRGFSRKHNVNIENKDVGLEVSAAKMFRGDKALYNPEDLLLSALASCHMMSYLYVCSQNNIEVVSYTDNAEATLEVMSSGSGHFTSATLQPVVTIKDETKKDLALSLHKKANKLCFIANSCNFKIKHNAEVFVDNN</sequence>
<organism evidence="1 2">
    <name type="scientific">Postechiella marina</name>
    <dbReference type="NCBI Taxonomy" id="943941"/>
    <lineage>
        <taxon>Bacteria</taxon>
        <taxon>Pseudomonadati</taxon>
        <taxon>Bacteroidota</taxon>
        <taxon>Flavobacteriia</taxon>
        <taxon>Flavobacteriales</taxon>
        <taxon>Flavobacteriaceae</taxon>
        <taxon>Postechiella</taxon>
    </lineage>
</organism>
<dbReference type="PANTHER" id="PTHR42830:SF2">
    <property type="entry name" value="OSMC_OHR FAMILY PROTEIN"/>
    <property type="match status" value="1"/>
</dbReference>
<comment type="caution">
    <text evidence="1">The sequence shown here is derived from an EMBL/GenBank/DDBJ whole genome shotgun (WGS) entry which is preliminary data.</text>
</comment>
<keyword evidence="2" id="KW-1185">Reference proteome</keyword>
<evidence type="ECO:0000313" key="1">
    <source>
        <dbReference type="EMBL" id="GAA4231130.1"/>
    </source>
</evidence>
<dbReference type="EMBL" id="BAABCA010000001">
    <property type="protein sequence ID" value="GAA4231130.1"/>
    <property type="molecule type" value="Genomic_DNA"/>
</dbReference>